<gene>
    <name evidence="2" type="ORF">J8273_6612</name>
</gene>
<feature type="compositionally biased region" description="Low complexity" evidence="1">
    <location>
        <begin position="19"/>
        <end position="30"/>
    </location>
</feature>
<feature type="region of interest" description="Disordered" evidence="1">
    <location>
        <begin position="1"/>
        <end position="47"/>
    </location>
</feature>
<dbReference type="Proteomes" id="UP000717585">
    <property type="component" value="Unassembled WGS sequence"/>
</dbReference>
<evidence type="ECO:0000256" key="1">
    <source>
        <dbReference type="SAM" id="MobiDB-lite"/>
    </source>
</evidence>
<evidence type="ECO:0000313" key="3">
    <source>
        <dbReference type="Proteomes" id="UP000717585"/>
    </source>
</evidence>
<comment type="caution">
    <text evidence="2">The sequence shown here is derived from an EMBL/GenBank/DDBJ whole genome shotgun (WGS) entry which is preliminary data.</text>
</comment>
<feature type="compositionally biased region" description="Low complexity" evidence="1">
    <location>
        <begin position="154"/>
        <end position="181"/>
    </location>
</feature>
<keyword evidence="3" id="KW-1185">Reference proteome</keyword>
<accession>A0A8J6E0M0</accession>
<proteinExistence type="predicted"/>
<name>A0A8J6E0M0_9EUKA</name>
<protein>
    <submittedName>
        <fullName evidence="2">Uncharacterized protein</fullName>
    </submittedName>
</protein>
<reference evidence="2" key="1">
    <citation type="submission" date="2021-05" db="EMBL/GenBank/DDBJ databases">
        <title>A free-living protist that lacks canonical eukaryotic 1 DNA replication and segregation systems.</title>
        <authorList>
            <person name="Salas-Leiva D.E."/>
            <person name="Tromer E.C."/>
            <person name="Curtis B.A."/>
            <person name="Jerlstrom-Hultqvist J."/>
            <person name="Kolisko M."/>
            <person name="Yi Z."/>
            <person name="Salas-Leiva J.S."/>
            <person name="Gallot-Lavallee L."/>
            <person name="Kops G.J.P.L."/>
            <person name="Archibald J.M."/>
            <person name="Simpson A.G.B."/>
            <person name="Roger A.J."/>
        </authorList>
    </citation>
    <scope>NUCLEOTIDE SEQUENCE</scope>
    <source>
        <strain evidence="2">BICM</strain>
    </source>
</reference>
<evidence type="ECO:0000313" key="2">
    <source>
        <dbReference type="EMBL" id="KAG9392021.1"/>
    </source>
</evidence>
<dbReference type="EMBL" id="JAHDYR010000040">
    <property type="protein sequence ID" value="KAG9392021.1"/>
    <property type="molecule type" value="Genomic_DNA"/>
</dbReference>
<feature type="region of interest" description="Disordered" evidence="1">
    <location>
        <begin position="150"/>
        <end position="181"/>
    </location>
</feature>
<sequence>MTPGASKANTEGESPWDDSGGSTSSEELLGIHQPLPTPPPASPSAPVRQLSDVARRLIPTGTDLIARLTPTATPPRSTRISTVRLTRKMAAAEGTTSCINPCLRSQAGMSLNDNKGAADLKAAKARIAKLTTMIKQRDATIRKLSQHVNARQYPSSIHPSSTPTTTEITPTFTSWTHPVIS</sequence>
<organism evidence="2 3">
    <name type="scientific">Carpediemonas membranifera</name>
    <dbReference type="NCBI Taxonomy" id="201153"/>
    <lineage>
        <taxon>Eukaryota</taxon>
        <taxon>Metamonada</taxon>
        <taxon>Carpediemonas-like organisms</taxon>
        <taxon>Carpediemonas</taxon>
    </lineage>
</organism>
<dbReference type="AlphaFoldDB" id="A0A8J6E0M0"/>